<evidence type="ECO:0000256" key="2">
    <source>
        <dbReference type="SAM" id="MobiDB-lite"/>
    </source>
</evidence>
<dbReference type="eggNOG" id="COG1729">
    <property type="taxonomic scope" value="Bacteria"/>
</dbReference>
<dbReference type="InterPro" id="IPR002890">
    <property type="entry name" value="MG2"/>
</dbReference>
<dbReference type="Gene3D" id="1.25.40.10">
    <property type="entry name" value="Tetratricopeptide repeat domain"/>
    <property type="match status" value="4"/>
</dbReference>
<dbReference type="HOGENOM" id="CLU_230640_0_0_0"/>
<feature type="domain" description="Alpha-2-macroglobulin bait region" evidence="3">
    <location>
        <begin position="1059"/>
        <end position="1195"/>
    </location>
</feature>
<comment type="similarity">
    <text evidence="1">Belongs to the protease inhibitor I39 (alpha-2-macroglobulin) family. Bacterial alpha-2-macroglobulin subfamily.</text>
</comment>
<feature type="compositionally biased region" description="Basic and acidic residues" evidence="2">
    <location>
        <begin position="1358"/>
        <end position="1372"/>
    </location>
</feature>
<dbReference type="SUPFAM" id="SSF48452">
    <property type="entry name" value="TPR-like"/>
    <property type="match status" value="2"/>
</dbReference>
<sequence length="2728" mass="295130">MTPRNGQGLVWLGGILLALIVLEPGVRAADPPGAKPTTSRPITPRAAVEPAAPVLPAEVVAAMQDGRFAEAGTALTALAEKAKTDEERAYYALIRGVAERLGGQGDAARRTLATALEAAPQGLWAAKLRAELAAAELAAGHPDAAEALARAEAETLLTGDRKDRLAEVYHAFARSLLKPNDPVTPADPNGAYDLLVQARALAKGEALRASLLLSMARASQAAGNAPRAIQDLQLYLKESPKGADRVEVRYRLGDAQRHTGQALAARLTWADLAASGKPLTNKGEDDYRARALYGVALTHGIPKPPNDASLNLGVAALKRFLAEYPAHTLAVEAAYQVGASYLARGKGQEALDSLKAFLNEEGYRAETDEAKRDLARLLMTATYQVGQVLQGQEKFDEAIAAWRGYLAKFPDGPQSADAQRAILDTQLLTAAEHLRQGRYAEARAAWRAFATVNPLDPRVPQLLYEIGESSVAEKQYDDAITAWAPLLSKFPGSEPAAHAQFQIATIFENEKGDPEAAIERYKKVAVEPWRARALERVGVMEAKALTIVTPRAFHTGEKAKLKVNTRNLESLTFTAYKLDAEAYFRKKHVLGGVESLDISLVQPDAEWTEPVPGYAKYKPIEKEFELEKVKIPGIYVVKVTDEKSLQATTLVIGSDLEAIVKTSNEQVLVFAQDVATGKGRAGARVIVADGEEVVLEDKTGADGVLLKTWDKPRQPGTQLHYLVLDGTSAAGSGLGVPDKVSQGLTARAYLYTDRPAYRPGQQVAIRGVVREVVNGQYADTPGAEYRLEVSDSRGRRIVARPVKLSAFGTFHEELPLDSGAPVGTYQVRVYQPGASDFSGQFEVQSYRLEKLDLAFDIKKSVYFRGETIEADVVARYQYGAPAAGRPIIVQLPDGRVVRGSTNGEGKYHVEFTTEGFAEEQALQLMAQLPEDGVGAVARVMLAVRAFSIDLKTARDVYLDGESFPLTTTTSDAQGKPIGETLSVAVLKRVTLAGRVTEREVLRKEVKTDPATGRGETTLKVDDDQGGAFIVRVAGVDRFGNPVVTDRALTISGKKDETKLRILADRQTFKVGEEATVNLHSRGRAGTALLAWEADRILSYKVVTIVDGDNAVAWAIDGAQFPNFTLTAARMSGTHFDEARLDVRVERDLRVKIQPTKPAVGPGEDVEVEVTTEDQLGRPVAAEVALALVDESLLRLYNDNRPPIGQFFYNQTRTGAFTTVSTNTFKYAPATTPVSEAVVEEAERDAALLANEAGKVKVLLEAQNQAIAAAPAAAPPSTPDLSPQSSQKSFSQLNGSLTVIDGSGPEGAMRGMMPGMMGTDKKADAIDFFANPDPASKNMFWGYTPDLAAGAVPNSNFADIRDEDRKPGSEYSKRLGRARNPIQVRQQFVETAYWNPSVITDKLGKVKITFPAPMALSRYRFSARGVSAGDTLVGQTTAELAVRKDFFVDLKAPATLTQGDKPRFLARLHHVGAVGKATLKLGIYAGGKDEVFPRTIEVKADGVDEVLFEPFEVPDAENVRLTLSATLGASKDELVVEVPIRPWGVQSFASASGTASDDATVFVGLPAGRTYEGSEMLVVLSPTLRRMLIELALGQEAYPLGVRVNTCIFPPPPSTTADRAGELLAATQALSYLKTIRASKAPEAERLTSRIRGLVAELIAAQGEDGGWPWVGGPIIAEKPANPSDRATSSRVVWALATAEPLGLLTDPGALAKATAYLTQELAKLGATDHETRALLLHALSTRKAATFEQANALHRLRQGLSDAALAYLALTFVNLDRATIAAEVLDVLGPRAKSEPAEPGHRRRSFWAGESRLPFNKGPVEATALAALAFAQARPQAPVIAEATDWLLAHRQGTGWQPRKAQGPALAALAAYYGRAEAAEDRYQLVVTVNDTEVSRLDVVGPTEGKAILVPRDALKPGDKNRIRFDVEGRGTFGYAVTLTGFTRDLAPDQDRAGRTAVINQRVYLPAPPELDGKELPMGFGVAVDASQFENKASQVAVGGKARVRIDAFRNLKGAVPEWERDFLIVEEHLPAGTTLIEGSVQSQAGSYTLADDVLTFYFAPNQWPGAIQYDVYGYLPGRYRALPASIRSAYEPGQSHLGPAGDLKVLAPGEANTDPYKPTPDELFARGKAQFDAGRLAEAADPLGQLFGGYTLRDDIAKDAARMLLLIHIREYDARKVVQYFEVVKEKAPDLVIGFDDLRVIGRAYRDLGEFERAYLVWRGVAEASYLEDARVGEVLRQRGKTLEGVAYLIGLWREYPDSASIDADFFGLSQVLAQLAGKAVTDPALRRELADAGVTRSELLLQAIRLIQASLARTPKSPLADEASLALVGAFLELGDDEAVVKLSARFAKLYPKSTFLDSFQYSEALGDFHLGRYDRAIAVAEAIAKATYKDANGVEQPSPNKWEATYILGQIYDARRQPGKALDYYRQVAERFTDAAGAVRSFTRKDLKLAEVTVVRPVAPPEVAAGRSGLRAVAPTDPKDVKGNKPGVTLDYRNVAEAEVKVYPVDLMRLYLTRRNLDQIAGIDLAGITPLLETKLTLGKGEDYENRTKTIELPLEKEGAYLIMVRGDELYTSGIVLVTPLEIEVLEEPEAGRVRVTVRDARTKDFVPKVQVKVIGGENEEFVSGETDLRGVYVAEALRGSVTAVARRGTAQYAFYRGTTHVGAPPAPPTDNKLSPAPKPAEEPSQSLDDNLRILNNSNQMRQIERLQNRYNQAAPGGAAVKGFK</sequence>
<dbReference type="RefSeq" id="WP_015244455.1">
    <property type="nucleotide sequence ID" value="NC_019892.1"/>
</dbReference>
<protein>
    <submittedName>
        <fullName evidence="5">Large extracellular alpha-helical protein</fullName>
    </submittedName>
</protein>
<dbReference type="Gene3D" id="1.50.10.20">
    <property type="match status" value="1"/>
</dbReference>
<dbReference type="InterPro" id="IPR011625">
    <property type="entry name" value="A2M_N_BRD"/>
</dbReference>
<feature type="region of interest" description="Disordered" evidence="2">
    <location>
        <begin position="2663"/>
        <end position="2694"/>
    </location>
</feature>
<organism evidence="5 6">
    <name type="scientific">Singulisphaera acidiphila (strain ATCC BAA-1392 / DSM 18658 / VKM B-2454 / MOB10)</name>
    <dbReference type="NCBI Taxonomy" id="886293"/>
    <lineage>
        <taxon>Bacteria</taxon>
        <taxon>Pseudomonadati</taxon>
        <taxon>Planctomycetota</taxon>
        <taxon>Planctomycetia</taxon>
        <taxon>Isosphaerales</taxon>
        <taxon>Isosphaeraceae</taxon>
        <taxon>Singulisphaera</taxon>
    </lineage>
</organism>
<dbReference type="STRING" id="886293.Sinac_0870"/>
<dbReference type="Proteomes" id="UP000010798">
    <property type="component" value="Chromosome"/>
</dbReference>
<dbReference type="Pfam" id="PF01835">
    <property type="entry name" value="MG2"/>
    <property type="match status" value="1"/>
</dbReference>
<evidence type="ECO:0000259" key="4">
    <source>
        <dbReference type="SMART" id="SM01360"/>
    </source>
</evidence>
<feature type="region of interest" description="Disordered" evidence="2">
    <location>
        <begin position="1269"/>
        <end position="1290"/>
    </location>
</feature>
<evidence type="ECO:0000313" key="5">
    <source>
        <dbReference type="EMBL" id="AGA25277.1"/>
    </source>
</evidence>
<dbReference type="SMART" id="SM00028">
    <property type="entry name" value="TPR"/>
    <property type="match status" value="6"/>
</dbReference>
<dbReference type="eggNOG" id="COG0457">
    <property type="taxonomic scope" value="Bacteria"/>
</dbReference>
<keyword evidence="6" id="KW-1185">Reference proteome</keyword>
<evidence type="ECO:0000259" key="3">
    <source>
        <dbReference type="SMART" id="SM01359"/>
    </source>
</evidence>
<gene>
    <name evidence="5" type="ordered locus">Sinac_0870</name>
</gene>
<feature type="compositionally biased region" description="Polar residues" evidence="2">
    <location>
        <begin position="1278"/>
        <end position="1290"/>
    </location>
</feature>
<feature type="region of interest" description="Disordered" evidence="2">
    <location>
        <begin position="1357"/>
        <end position="1376"/>
    </location>
</feature>
<feature type="domain" description="Alpha-2-macroglobulin" evidence="4">
    <location>
        <begin position="1390"/>
        <end position="1480"/>
    </location>
</feature>
<dbReference type="PANTHER" id="PTHR40094">
    <property type="entry name" value="ALPHA-2-MACROGLOBULIN HOMOLOG"/>
    <property type="match status" value="1"/>
</dbReference>
<dbReference type="InterPro" id="IPR019734">
    <property type="entry name" value="TPR_rpt"/>
</dbReference>
<dbReference type="InterPro" id="IPR008930">
    <property type="entry name" value="Terpenoid_cyclase/PrenylTrfase"/>
</dbReference>
<proteinExistence type="inferred from homology"/>
<dbReference type="InterPro" id="IPR001599">
    <property type="entry name" value="Macroglobln_a2"/>
</dbReference>
<dbReference type="Gene3D" id="2.60.40.1930">
    <property type="match status" value="1"/>
</dbReference>
<dbReference type="SUPFAM" id="SSF48239">
    <property type="entry name" value="Terpenoid cyclases/Protein prenyltransferases"/>
    <property type="match status" value="1"/>
</dbReference>
<dbReference type="SMART" id="SM01359">
    <property type="entry name" value="A2M_N_2"/>
    <property type="match status" value="1"/>
</dbReference>
<dbReference type="Pfam" id="PF07703">
    <property type="entry name" value="A2M_BRD"/>
    <property type="match status" value="1"/>
</dbReference>
<dbReference type="PANTHER" id="PTHR40094:SF1">
    <property type="entry name" value="UBIQUITIN DOMAIN-CONTAINING PROTEIN"/>
    <property type="match status" value="1"/>
</dbReference>
<dbReference type="InterPro" id="IPR011990">
    <property type="entry name" value="TPR-like_helical_dom_sf"/>
</dbReference>
<evidence type="ECO:0000256" key="1">
    <source>
        <dbReference type="ARBA" id="ARBA00010556"/>
    </source>
</evidence>
<dbReference type="eggNOG" id="COG2373">
    <property type="taxonomic scope" value="Bacteria"/>
</dbReference>
<dbReference type="SMART" id="SM01360">
    <property type="entry name" value="A2M"/>
    <property type="match status" value="1"/>
</dbReference>
<dbReference type="Pfam" id="PF00207">
    <property type="entry name" value="A2M"/>
    <property type="match status" value="1"/>
</dbReference>
<reference evidence="5 6" key="1">
    <citation type="submission" date="2012-02" db="EMBL/GenBank/DDBJ databases">
        <title>Complete sequence of chromosome of Singulisphaera acidiphila DSM 18658.</title>
        <authorList>
            <consortium name="US DOE Joint Genome Institute (JGI-PGF)"/>
            <person name="Lucas S."/>
            <person name="Copeland A."/>
            <person name="Lapidus A."/>
            <person name="Glavina del Rio T."/>
            <person name="Dalin E."/>
            <person name="Tice H."/>
            <person name="Bruce D."/>
            <person name="Goodwin L."/>
            <person name="Pitluck S."/>
            <person name="Peters L."/>
            <person name="Ovchinnikova G."/>
            <person name="Chertkov O."/>
            <person name="Kyrpides N."/>
            <person name="Mavromatis K."/>
            <person name="Ivanova N."/>
            <person name="Brettin T."/>
            <person name="Detter J.C."/>
            <person name="Han C."/>
            <person name="Larimer F."/>
            <person name="Land M."/>
            <person name="Hauser L."/>
            <person name="Markowitz V."/>
            <person name="Cheng J.-F."/>
            <person name="Hugenholtz P."/>
            <person name="Woyke T."/>
            <person name="Wu D."/>
            <person name="Tindall B."/>
            <person name="Pomrenke H."/>
            <person name="Brambilla E."/>
            <person name="Klenk H.-P."/>
            <person name="Eisen J.A."/>
        </authorList>
    </citation>
    <scope>NUCLEOTIDE SEQUENCE [LARGE SCALE GENOMIC DNA]</scope>
    <source>
        <strain evidence="6">ATCC BAA-1392 / DSM 18658 / VKM B-2454 / MOB10</strain>
    </source>
</reference>
<dbReference type="EMBL" id="CP003364">
    <property type="protein sequence ID" value="AGA25277.1"/>
    <property type="molecule type" value="Genomic_DNA"/>
</dbReference>
<dbReference type="KEGG" id="saci:Sinac_0870"/>
<dbReference type="InterPro" id="IPR051802">
    <property type="entry name" value="YfhM-like"/>
</dbReference>
<name>L0D7P9_SINAD</name>
<accession>L0D7P9</accession>
<evidence type="ECO:0000313" key="6">
    <source>
        <dbReference type="Proteomes" id="UP000010798"/>
    </source>
</evidence>
<dbReference type="GO" id="GO:0004866">
    <property type="term" value="F:endopeptidase inhibitor activity"/>
    <property type="evidence" value="ECO:0007669"/>
    <property type="project" value="InterPro"/>
</dbReference>